<keyword evidence="2" id="KW-1185">Reference proteome</keyword>
<dbReference type="Proteomes" id="UP000807769">
    <property type="component" value="Unassembled WGS sequence"/>
</dbReference>
<evidence type="ECO:0000313" key="1">
    <source>
        <dbReference type="EMBL" id="KAG1805296.1"/>
    </source>
</evidence>
<dbReference type="GeneID" id="64635132"/>
<dbReference type="RefSeq" id="XP_041187155.1">
    <property type="nucleotide sequence ID" value="XM_041341116.1"/>
</dbReference>
<comment type="caution">
    <text evidence="1">The sequence shown here is derived from an EMBL/GenBank/DDBJ whole genome shotgun (WGS) entry which is preliminary data.</text>
</comment>
<name>A0A9P7J6P4_9AGAM</name>
<dbReference type="AlphaFoldDB" id="A0A9P7J6P4"/>
<accession>A0A9P7J6P4</accession>
<protein>
    <submittedName>
        <fullName evidence="1">Uncharacterized protein</fullName>
    </submittedName>
</protein>
<organism evidence="1 2">
    <name type="scientific">Suillus subaureus</name>
    <dbReference type="NCBI Taxonomy" id="48587"/>
    <lineage>
        <taxon>Eukaryota</taxon>
        <taxon>Fungi</taxon>
        <taxon>Dikarya</taxon>
        <taxon>Basidiomycota</taxon>
        <taxon>Agaricomycotina</taxon>
        <taxon>Agaricomycetes</taxon>
        <taxon>Agaricomycetidae</taxon>
        <taxon>Boletales</taxon>
        <taxon>Suillineae</taxon>
        <taxon>Suillaceae</taxon>
        <taxon>Suillus</taxon>
    </lineage>
</organism>
<reference evidence="1" key="1">
    <citation type="journal article" date="2020" name="New Phytol.">
        <title>Comparative genomics reveals dynamic genome evolution in host specialist ectomycorrhizal fungi.</title>
        <authorList>
            <person name="Lofgren L.A."/>
            <person name="Nguyen N.H."/>
            <person name="Vilgalys R."/>
            <person name="Ruytinx J."/>
            <person name="Liao H.L."/>
            <person name="Branco S."/>
            <person name="Kuo A."/>
            <person name="LaButti K."/>
            <person name="Lipzen A."/>
            <person name="Andreopoulos W."/>
            <person name="Pangilinan J."/>
            <person name="Riley R."/>
            <person name="Hundley H."/>
            <person name="Na H."/>
            <person name="Barry K."/>
            <person name="Grigoriev I.V."/>
            <person name="Stajich J.E."/>
            <person name="Kennedy P.G."/>
        </authorList>
    </citation>
    <scope>NUCLEOTIDE SEQUENCE</scope>
    <source>
        <strain evidence="1">MN1</strain>
    </source>
</reference>
<proteinExistence type="predicted"/>
<gene>
    <name evidence="1" type="ORF">BJ212DRAFT_1486419</name>
</gene>
<dbReference type="EMBL" id="JABBWG010000054">
    <property type="protein sequence ID" value="KAG1805296.1"/>
    <property type="molecule type" value="Genomic_DNA"/>
</dbReference>
<sequence>MSPSASALPPLIDLSIGEMMPTPLKFEDASAIEGLLFDEIVDLGEPGNLVPKYDSSNDMDVEVKVEASSEEVDMAT</sequence>
<evidence type="ECO:0000313" key="2">
    <source>
        <dbReference type="Proteomes" id="UP000807769"/>
    </source>
</evidence>